<sequence length="55" mass="6140">GKEKREGGGLSFFGQKWPESIVVRVRGRIKEERKRCGGYGVFRSKSLTGVGGRQQ</sequence>
<keyword evidence="2" id="KW-1185">Reference proteome</keyword>
<reference evidence="1 2" key="1">
    <citation type="journal article" date="2021" name="BMC Genomics">
        <title>Datura genome reveals duplications of psychoactive alkaloid biosynthetic genes and high mutation rate following tissue culture.</title>
        <authorList>
            <person name="Rajewski A."/>
            <person name="Carter-House D."/>
            <person name="Stajich J."/>
            <person name="Litt A."/>
        </authorList>
    </citation>
    <scope>NUCLEOTIDE SEQUENCE [LARGE SCALE GENOMIC DNA]</scope>
    <source>
        <strain evidence="1">AR-01</strain>
    </source>
</reference>
<feature type="non-terminal residue" evidence="1">
    <location>
        <position position="1"/>
    </location>
</feature>
<evidence type="ECO:0000313" key="2">
    <source>
        <dbReference type="Proteomes" id="UP000823775"/>
    </source>
</evidence>
<evidence type="ECO:0000313" key="1">
    <source>
        <dbReference type="EMBL" id="MCE3050325.1"/>
    </source>
</evidence>
<protein>
    <submittedName>
        <fullName evidence="1">Uncharacterized protein</fullName>
    </submittedName>
</protein>
<name>A0ABS8WHQ3_DATST</name>
<organism evidence="1 2">
    <name type="scientific">Datura stramonium</name>
    <name type="common">Jimsonweed</name>
    <name type="synonym">Common thornapple</name>
    <dbReference type="NCBI Taxonomy" id="4076"/>
    <lineage>
        <taxon>Eukaryota</taxon>
        <taxon>Viridiplantae</taxon>
        <taxon>Streptophyta</taxon>
        <taxon>Embryophyta</taxon>
        <taxon>Tracheophyta</taxon>
        <taxon>Spermatophyta</taxon>
        <taxon>Magnoliopsida</taxon>
        <taxon>eudicotyledons</taxon>
        <taxon>Gunneridae</taxon>
        <taxon>Pentapetalae</taxon>
        <taxon>asterids</taxon>
        <taxon>lamiids</taxon>
        <taxon>Solanales</taxon>
        <taxon>Solanaceae</taxon>
        <taxon>Solanoideae</taxon>
        <taxon>Datureae</taxon>
        <taxon>Datura</taxon>
    </lineage>
</organism>
<accession>A0ABS8WHQ3</accession>
<proteinExistence type="predicted"/>
<gene>
    <name evidence="1" type="ORF">HAX54_046901</name>
</gene>
<comment type="caution">
    <text evidence="1">The sequence shown here is derived from an EMBL/GenBank/DDBJ whole genome shotgun (WGS) entry which is preliminary data.</text>
</comment>
<feature type="non-terminal residue" evidence="1">
    <location>
        <position position="55"/>
    </location>
</feature>
<dbReference type="EMBL" id="JACEIK010007485">
    <property type="protein sequence ID" value="MCE3050325.1"/>
    <property type="molecule type" value="Genomic_DNA"/>
</dbReference>
<dbReference type="Proteomes" id="UP000823775">
    <property type="component" value="Unassembled WGS sequence"/>
</dbReference>